<evidence type="ECO:0000256" key="1">
    <source>
        <dbReference type="SAM" id="MobiDB-lite"/>
    </source>
</evidence>
<organism evidence="2 3">
    <name type="scientific">Podarcis lilfordi</name>
    <name type="common">Lilford's wall lizard</name>
    <dbReference type="NCBI Taxonomy" id="74358"/>
    <lineage>
        <taxon>Eukaryota</taxon>
        <taxon>Metazoa</taxon>
        <taxon>Chordata</taxon>
        <taxon>Craniata</taxon>
        <taxon>Vertebrata</taxon>
        <taxon>Euteleostomi</taxon>
        <taxon>Lepidosauria</taxon>
        <taxon>Squamata</taxon>
        <taxon>Bifurcata</taxon>
        <taxon>Unidentata</taxon>
        <taxon>Episquamata</taxon>
        <taxon>Laterata</taxon>
        <taxon>Lacertibaenia</taxon>
        <taxon>Lacertidae</taxon>
        <taxon>Podarcis</taxon>
    </lineage>
</organism>
<gene>
    <name evidence="2" type="ORF">PODLI_1B022162</name>
</gene>
<proteinExistence type="predicted"/>
<dbReference type="AlphaFoldDB" id="A0AA35L295"/>
<keyword evidence="3" id="KW-1185">Reference proteome</keyword>
<dbReference type="Proteomes" id="UP001178461">
    <property type="component" value="Chromosome 11"/>
</dbReference>
<sequence>MAASESPFRAQPSGDSNSGLPASPANPEPRPLISGMSAPSTIPFIVSESLFLGLVTYPDLTDGFLLKEDDEKFIKSISSDCEG</sequence>
<protein>
    <submittedName>
        <fullName evidence="2">Uncharacterized protein</fullName>
    </submittedName>
</protein>
<evidence type="ECO:0000313" key="2">
    <source>
        <dbReference type="EMBL" id="CAI5787981.1"/>
    </source>
</evidence>
<feature type="region of interest" description="Disordered" evidence="1">
    <location>
        <begin position="1"/>
        <end position="34"/>
    </location>
</feature>
<name>A0AA35L295_9SAUR</name>
<reference evidence="2" key="1">
    <citation type="submission" date="2022-12" db="EMBL/GenBank/DDBJ databases">
        <authorList>
            <person name="Alioto T."/>
            <person name="Alioto T."/>
            <person name="Gomez Garrido J."/>
        </authorList>
    </citation>
    <scope>NUCLEOTIDE SEQUENCE</scope>
</reference>
<dbReference type="EMBL" id="OX395136">
    <property type="protein sequence ID" value="CAI5787981.1"/>
    <property type="molecule type" value="Genomic_DNA"/>
</dbReference>
<accession>A0AA35L295</accession>
<evidence type="ECO:0000313" key="3">
    <source>
        <dbReference type="Proteomes" id="UP001178461"/>
    </source>
</evidence>